<dbReference type="EMBL" id="CP012332">
    <property type="protein sequence ID" value="AKU92853.1"/>
    <property type="molecule type" value="Genomic_DNA"/>
</dbReference>
<organism evidence="1 2">
    <name type="scientific">Vulgatibacter incomptus</name>
    <dbReference type="NCBI Taxonomy" id="1391653"/>
    <lineage>
        <taxon>Bacteria</taxon>
        <taxon>Pseudomonadati</taxon>
        <taxon>Myxococcota</taxon>
        <taxon>Myxococcia</taxon>
        <taxon>Myxococcales</taxon>
        <taxon>Cystobacterineae</taxon>
        <taxon>Vulgatibacteraceae</taxon>
        <taxon>Vulgatibacter</taxon>
    </lineage>
</organism>
<dbReference type="Proteomes" id="UP000055590">
    <property type="component" value="Chromosome"/>
</dbReference>
<gene>
    <name evidence="1" type="ORF">AKJ08_3240</name>
</gene>
<dbReference type="AlphaFoldDB" id="A0A0K1PH39"/>
<evidence type="ECO:0000313" key="2">
    <source>
        <dbReference type="Proteomes" id="UP000055590"/>
    </source>
</evidence>
<reference evidence="1 2" key="1">
    <citation type="submission" date="2015-08" db="EMBL/GenBank/DDBJ databases">
        <authorList>
            <person name="Babu N.S."/>
            <person name="Beckwith C.J."/>
            <person name="Beseler K.G."/>
            <person name="Brison A."/>
            <person name="Carone J.V."/>
            <person name="Caskin T.P."/>
            <person name="Diamond M."/>
            <person name="Durham M.E."/>
            <person name="Foxe J.M."/>
            <person name="Go M."/>
            <person name="Henderson B.A."/>
            <person name="Jones I.B."/>
            <person name="McGettigan J.A."/>
            <person name="Micheletti S.J."/>
            <person name="Nasrallah M.E."/>
            <person name="Ortiz D."/>
            <person name="Piller C.R."/>
            <person name="Privatt S.R."/>
            <person name="Schneider S.L."/>
            <person name="Sharp S."/>
            <person name="Smith T.C."/>
            <person name="Stanton J.D."/>
            <person name="Ullery H.E."/>
            <person name="Wilson R.J."/>
            <person name="Serrano M.G."/>
            <person name="Buck G."/>
            <person name="Lee V."/>
            <person name="Wang Y."/>
            <person name="Carvalho R."/>
            <person name="Voegtly L."/>
            <person name="Shi R."/>
            <person name="Duckworth R."/>
            <person name="Johnson A."/>
            <person name="Loviza R."/>
            <person name="Walstead R."/>
            <person name="Shah Z."/>
            <person name="Kiflezghi M."/>
            <person name="Wade K."/>
            <person name="Ball S.L."/>
            <person name="Bradley K.W."/>
            <person name="Asai D.J."/>
            <person name="Bowman C.A."/>
            <person name="Russell D.A."/>
            <person name="Pope W.H."/>
            <person name="Jacobs-Sera D."/>
            <person name="Hendrix R.W."/>
            <person name="Hatfull G.F."/>
        </authorList>
    </citation>
    <scope>NUCLEOTIDE SEQUENCE [LARGE SCALE GENOMIC DNA]</scope>
    <source>
        <strain evidence="1 2">DSM 27710</strain>
    </source>
</reference>
<dbReference type="OrthoDB" id="5517927at2"/>
<dbReference type="KEGG" id="vin:AKJ08_3240"/>
<accession>A0A0K1PH39</accession>
<protein>
    <submittedName>
        <fullName evidence="1">Uncharacterized protein</fullName>
    </submittedName>
</protein>
<dbReference type="RefSeq" id="WP_050726962.1">
    <property type="nucleotide sequence ID" value="NZ_CP012332.1"/>
</dbReference>
<proteinExistence type="predicted"/>
<dbReference type="STRING" id="1391653.AKJ08_3240"/>
<name>A0A0K1PH39_9BACT</name>
<sequence length="68" mass="7442">MATRKKNPLFGAAVLKLSFQLRGDDAGPGFRFVYDGVLRDLGLTDEEVVSYLEENRQAVEAAVRGKVG</sequence>
<evidence type="ECO:0000313" key="1">
    <source>
        <dbReference type="EMBL" id="AKU92853.1"/>
    </source>
</evidence>
<keyword evidence="2" id="KW-1185">Reference proteome</keyword>